<reference evidence="2" key="1">
    <citation type="journal article" date="2012" name="PLoS Negl. Trop. Dis.">
        <title>A systematically improved high quality genome and transcriptome of the human blood fluke Schistosoma mansoni.</title>
        <authorList>
            <person name="Protasio A.V."/>
            <person name="Tsai I.J."/>
            <person name="Babbage A."/>
            <person name="Nichol S."/>
            <person name="Hunt M."/>
            <person name="Aslett M.A."/>
            <person name="De Silva N."/>
            <person name="Velarde G.S."/>
            <person name="Anderson T.J."/>
            <person name="Clark R.C."/>
            <person name="Davidson C."/>
            <person name="Dillon G.P."/>
            <person name="Holroyd N.E."/>
            <person name="LoVerde P.T."/>
            <person name="Lloyd C."/>
            <person name="McQuillan J."/>
            <person name="Oliveira G."/>
            <person name="Otto T.D."/>
            <person name="Parker-Manuel S.J."/>
            <person name="Quail M.A."/>
            <person name="Wilson R.A."/>
            <person name="Zerlotini A."/>
            <person name="Dunne D.W."/>
            <person name="Berriman M."/>
        </authorList>
    </citation>
    <scope>NUCLEOTIDE SEQUENCE [LARGE SCALE GENOMIC DNA]</scope>
    <source>
        <strain evidence="2">Puerto Rican</strain>
    </source>
</reference>
<dbReference type="Pfam" id="PF03096">
    <property type="entry name" value="Ndr"/>
    <property type="match status" value="1"/>
</dbReference>
<dbReference type="PANTHER" id="PTHR11034">
    <property type="entry name" value="N-MYC DOWNSTREAM REGULATED"/>
    <property type="match status" value="1"/>
</dbReference>
<evidence type="ECO:0000313" key="2">
    <source>
        <dbReference type="Proteomes" id="UP000008854"/>
    </source>
</evidence>
<proteinExistence type="inferred from homology"/>
<evidence type="ECO:0000256" key="1">
    <source>
        <dbReference type="ARBA" id="ARBA00005598"/>
    </source>
</evidence>
<dbReference type="InterPro" id="IPR004142">
    <property type="entry name" value="NDRG"/>
</dbReference>
<keyword evidence="2" id="KW-1185">Reference proteome</keyword>
<sequence>MAGIGMANETHHVIDTEVCQLNVFVQGRIMPSKPVFLTCHDLGCNHYQYEEFVVHSKMLPIMQRSTWVHIDLPGQGDGEEELPANYVFPPINRLPDAFRDVLANLKIKNVVLFGEGAGANILARFAIAYDNLVLGAILINCTGTPPTFTESLRDKLMNWKLSSSGMNPATESFLIVHRFGSVVETESEVELRNAVESFRQNLRHSINPKNLNKFITSYMQRKNLSESLPSLKCPVLLITGALASHHKKCRQLFEDLEKIRRDSGGQSGSSEFVMIDDVSNVLTERPDKVVDSMQYFLQGIGLLSNLKLQKTPMQLNRRMSMEDYDRPLGKTHFVSRLSQQVPEENTT</sequence>
<organism evidence="2 3">
    <name type="scientific">Schistosoma mansoni</name>
    <name type="common">Blood fluke</name>
    <dbReference type="NCBI Taxonomy" id="6183"/>
    <lineage>
        <taxon>Eukaryota</taxon>
        <taxon>Metazoa</taxon>
        <taxon>Spiralia</taxon>
        <taxon>Lophotrochozoa</taxon>
        <taxon>Platyhelminthes</taxon>
        <taxon>Trematoda</taxon>
        <taxon>Digenea</taxon>
        <taxon>Strigeidida</taxon>
        <taxon>Schistosomatoidea</taxon>
        <taxon>Schistosomatidae</taxon>
        <taxon>Schistosoma</taxon>
    </lineage>
</organism>
<comment type="similarity">
    <text evidence="1">Belongs to the NDRG family.</text>
</comment>
<dbReference type="Proteomes" id="UP000008854">
    <property type="component" value="Unassembled WGS sequence"/>
</dbReference>
<dbReference type="SUPFAM" id="SSF53474">
    <property type="entry name" value="alpha/beta-Hydrolases"/>
    <property type="match status" value="1"/>
</dbReference>
<dbReference type="WBParaSite" id="Smp_000320.1">
    <property type="protein sequence ID" value="Smp_000320.1"/>
    <property type="gene ID" value="Smp_000320"/>
</dbReference>
<dbReference type="InterPro" id="IPR029058">
    <property type="entry name" value="AB_hydrolase_fold"/>
</dbReference>
<name>A0A3Q0KBB7_SCHMA</name>
<protein>
    <submittedName>
        <fullName evidence="3">Ndr family, putative</fullName>
    </submittedName>
</protein>
<evidence type="ECO:0000313" key="3">
    <source>
        <dbReference type="WBParaSite" id="Smp_000320.1"/>
    </source>
</evidence>
<dbReference type="FunCoup" id="A0A3Q0KBB7">
    <property type="interactions" value="32"/>
</dbReference>
<accession>A0A3Q0KBB7</accession>
<dbReference type="AlphaFoldDB" id="A0A3Q0KBB7"/>
<reference evidence="3" key="2">
    <citation type="submission" date="2018-12" db="UniProtKB">
        <authorList>
            <consortium name="WormBaseParasite"/>
        </authorList>
    </citation>
    <scope>IDENTIFICATION</scope>
    <source>
        <strain evidence="3">Puerto Rican</strain>
    </source>
</reference>
<dbReference type="InParanoid" id="A0A3Q0KBB7"/>
<dbReference type="Gene3D" id="3.40.50.1820">
    <property type="entry name" value="alpha/beta hydrolase"/>
    <property type="match status" value="1"/>
</dbReference>